<dbReference type="PROSITE" id="PS51257">
    <property type="entry name" value="PROKAR_LIPOPROTEIN"/>
    <property type="match status" value="1"/>
</dbReference>
<feature type="region of interest" description="Disordered" evidence="1">
    <location>
        <begin position="25"/>
        <end position="44"/>
    </location>
</feature>
<feature type="signal peptide" evidence="2">
    <location>
        <begin position="1"/>
        <end position="22"/>
    </location>
</feature>
<dbReference type="Proteomes" id="UP000198415">
    <property type="component" value="Unassembled WGS sequence"/>
</dbReference>
<sequence length="188" mass="19722">MHARATATTVALLAVLTGGCTAPLDTAGSVPAPARSGPSAPVVRDRWESCDTTAPASAEDQFSGAQDALTLPRLGDGFQPVAAVVCGMSMRERPGGGWEMVAEEARVDDLTTLLPALRLPDEAATAAACTDDLPAVPWLVLLDSDGRWIRPGIPIDACGKPRGEFREAFGKLATTTVRSRVVRRIESD</sequence>
<protein>
    <submittedName>
        <fullName evidence="3">Uncharacterized protein</fullName>
    </submittedName>
</protein>
<evidence type="ECO:0000256" key="1">
    <source>
        <dbReference type="SAM" id="MobiDB-lite"/>
    </source>
</evidence>
<gene>
    <name evidence="3" type="ORF">SAMN06264365_103105</name>
</gene>
<evidence type="ECO:0000313" key="3">
    <source>
        <dbReference type="EMBL" id="SNR54307.1"/>
    </source>
</evidence>
<name>A0A238X5W7_9ACTN</name>
<reference evidence="3 4" key="1">
    <citation type="submission" date="2017-06" db="EMBL/GenBank/DDBJ databases">
        <authorList>
            <person name="Kim H.J."/>
            <person name="Triplett B.A."/>
        </authorList>
    </citation>
    <scope>NUCLEOTIDE SEQUENCE [LARGE SCALE GENOMIC DNA]</scope>
    <source>
        <strain evidence="3 4">DSM 43151</strain>
    </source>
</reference>
<dbReference type="RefSeq" id="WP_089292766.1">
    <property type="nucleotide sequence ID" value="NZ_BOMU01000040.1"/>
</dbReference>
<keyword evidence="4" id="KW-1185">Reference proteome</keyword>
<dbReference type="EMBL" id="FZNR01000003">
    <property type="protein sequence ID" value="SNR54307.1"/>
    <property type="molecule type" value="Genomic_DNA"/>
</dbReference>
<evidence type="ECO:0000256" key="2">
    <source>
        <dbReference type="SAM" id="SignalP"/>
    </source>
</evidence>
<feature type="chain" id="PRO_5039728741" evidence="2">
    <location>
        <begin position="23"/>
        <end position="188"/>
    </location>
</feature>
<accession>A0A238X5W7</accession>
<evidence type="ECO:0000313" key="4">
    <source>
        <dbReference type="Proteomes" id="UP000198415"/>
    </source>
</evidence>
<dbReference type="AlphaFoldDB" id="A0A238X5W7"/>
<dbReference type="OrthoDB" id="3295547at2"/>
<proteinExistence type="predicted"/>
<keyword evidence="2" id="KW-0732">Signal</keyword>
<organism evidence="3 4">
    <name type="scientific">Actinoplanes regularis</name>
    <dbReference type="NCBI Taxonomy" id="52697"/>
    <lineage>
        <taxon>Bacteria</taxon>
        <taxon>Bacillati</taxon>
        <taxon>Actinomycetota</taxon>
        <taxon>Actinomycetes</taxon>
        <taxon>Micromonosporales</taxon>
        <taxon>Micromonosporaceae</taxon>
        <taxon>Actinoplanes</taxon>
    </lineage>
</organism>